<protein>
    <submittedName>
        <fullName evidence="2">Uncharacterized protein</fullName>
    </submittedName>
</protein>
<dbReference type="AlphaFoldDB" id="A0A2I0KUE4"/>
<comment type="caution">
    <text evidence="2">The sequence shown here is derived from an EMBL/GenBank/DDBJ whole genome shotgun (WGS) entry which is preliminary data.</text>
</comment>
<proteinExistence type="predicted"/>
<keyword evidence="3" id="KW-1185">Reference proteome</keyword>
<evidence type="ECO:0000313" key="2">
    <source>
        <dbReference type="EMBL" id="PKI72099.1"/>
    </source>
</evidence>
<feature type="region of interest" description="Disordered" evidence="1">
    <location>
        <begin position="80"/>
        <end position="100"/>
    </location>
</feature>
<dbReference type="EMBL" id="PGOL01000340">
    <property type="protein sequence ID" value="PKI72099.1"/>
    <property type="molecule type" value="Genomic_DNA"/>
</dbReference>
<accession>A0A2I0KUE4</accession>
<sequence>MVAKLVLSKGKKMPWVPLGSAVSSGRSSSLDRSCVRVGKRLSFPIILAFARAVLGCYELRELGGGLRAFLLEWRCTDPNVDSRRGPHRATWGCPPSRGDA</sequence>
<name>A0A2I0KUE4_PUNGR</name>
<evidence type="ECO:0000256" key="1">
    <source>
        <dbReference type="SAM" id="MobiDB-lite"/>
    </source>
</evidence>
<dbReference type="Proteomes" id="UP000233551">
    <property type="component" value="Unassembled WGS sequence"/>
</dbReference>
<organism evidence="2 3">
    <name type="scientific">Punica granatum</name>
    <name type="common">Pomegranate</name>
    <dbReference type="NCBI Taxonomy" id="22663"/>
    <lineage>
        <taxon>Eukaryota</taxon>
        <taxon>Viridiplantae</taxon>
        <taxon>Streptophyta</taxon>
        <taxon>Embryophyta</taxon>
        <taxon>Tracheophyta</taxon>
        <taxon>Spermatophyta</taxon>
        <taxon>Magnoliopsida</taxon>
        <taxon>eudicotyledons</taxon>
        <taxon>Gunneridae</taxon>
        <taxon>Pentapetalae</taxon>
        <taxon>rosids</taxon>
        <taxon>malvids</taxon>
        <taxon>Myrtales</taxon>
        <taxon>Lythraceae</taxon>
        <taxon>Punica</taxon>
    </lineage>
</organism>
<gene>
    <name evidence="2" type="ORF">CRG98_007486</name>
</gene>
<evidence type="ECO:0000313" key="3">
    <source>
        <dbReference type="Proteomes" id="UP000233551"/>
    </source>
</evidence>
<reference evidence="2 3" key="1">
    <citation type="submission" date="2017-11" db="EMBL/GenBank/DDBJ databases">
        <title>De-novo sequencing of pomegranate (Punica granatum L.) genome.</title>
        <authorList>
            <person name="Akparov Z."/>
            <person name="Amiraslanov A."/>
            <person name="Hajiyeva S."/>
            <person name="Abbasov M."/>
            <person name="Kaur K."/>
            <person name="Hamwieh A."/>
            <person name="Solovyev V."/>
            <person name="Salamov A."/>
            <person name="Braich B."/>
            <person name="Kosarev P."/>
            <person name="Mahmoud A."/>
            <person name="Hajiyev E."/>
            <person name="Babayeva S."/>
            <person name="Izzatullayeva V."/>
            <person name="Mammadov A."/>
            <person name="Mammadov A."/>
            <person name="Sharifova S."/>
            <person name="Ojaghi J."/>
            <person name="Eynullazada K."/>
            <person name="Bayramov B."/>
            <person name="Abdulazimova A."/>
            <person name="Shahmuradov I."/>
        </authorList>
    </citation>
    <scope>NUCLEOTIDE SEQUENCE [LARGE SCALE GENOMIC DNA]</scope>
    <source>
        <strain evidence="3">cv. AG2017</strain>
        <tissue evidence="2">Leaf</tissue>
    </source>
</reference>